<gene>
    <name evidence="1" type="ORF">CYLTODRAFT_415635</name>
</gene>
<dbReference type="AlphaFoldDB" id="A0A0D7ATJ1"/>
<name>A0A0D7ATJ1_9AGAR</name>
<protein>
    <recommendedName>
        <fullName evidence="3">CCHC-type domain-containing protein</fullName>
    </recommendedName>
</protein>
<evidence type="ECO:0008006" key="3">
    <source>
        <dbReference type="Google" id="ProtNLM"/>
    </source>
</evidence>
<proteinExistence type="predicted"/>
<evidence type="ECO:0000313" key="2">
    <source>
        <dbReference type="Proteomes" id="UP000054007"/>
    </source>
</evidence>
<evidence type="ECO:0000313" key="1">
    <source>
        <dbReference type="EMBL" id="KIY61154.1"/>
    </source>
</evidence>
<keyword evidence="2" id="KW-1185">Reference proteome</keyword>
<reference evidence="1 2" key="1">
    <citation type="journal article" date="2015" name="Fungal Genet. Biol.">
        <title>Evolution of novel wood decay mechanisms in Agaricales revealed by the genome sequences of Fistulina hepatica and Cylindrobasidium torrendii.</title>
        <authorList>
            <person name="Floudas D."/>
            <person name="Held B.W."/>
            <person name="Riley R."/>
            <person name="Nagy L.G."/>
            <person name="Koehler G."/>
            <person name="Ransdell A.S."/>
            <person name="Younus H."/>
            <person name="Chow J."/>
            <person name="Chiniquy J."/>
            <person name="Lipzen A."/>
            <person name="Tritt A."/>
            <person name="Sun H."/>
            <person name="Haridas S."/>
            <person name="LaButti K."/>
            <person name="Ohm R.A."/>
            <person name="Kues U."/>
            <person name="Blanchette R.A."/>
            <person name="Grigoriev I.V."/>
            <person name="Minto R.E."/>
            <person name="Hibbett D.S."/>
        </authorList>
    </citation>
    <scope>NUCLEOTIDE SEQUENCE [LARGE SCALE GENOMIC DNA]</scope>
    <source>
        <strain evidence="1 2">FP15055 ss-10</strain>
    </source>
</reference>
<sequence length="194" mass="21525">MLLYFLKKALNATLVNKIANQHPIPANYKEYRARAIMHQHAWEQRKAKKAWWTLHTTTHSTPCPLAPIPVFAPVAYSQPLSQGVPMEVDALVPRQSYVNCAPLQKLTDSQRQYLLDHQGCFKCRQTNVNHIARNCPTNAPVPVCQVFSTPISTFVVAPAADPISSFAAYICSLAPEACQQAANSLKDVIPGLDF</sequence>
<dbReference type="Proteomes" id="UP000054007">
    <property type="component" value="Unassembled WGS sequence"/>
</dbReference>
<dbReference type="EMBL" id="KN881031">
    <property type="protein sequence ID" value="KIY61154.1"/>
    <property type="molecule type" value="Genomic_DNA"/>
</dbReference>
<organism evidence="1 2">
    <name type="scientific">Cylindrobasidium torrendii FP15055 ss-10</name>
    <dbReference type="NCBI Taxonomy" id="1314674"/>
    <lineage>
        <taxon>Eukaryota</taxon>
        <taxon>Fungi</taxon>
        <taxon>Dikarya</taxon>
        <taxon>Basidiomycota</taxon>
        <taxon>Agaricomycotina</taxon>
        <taxon>Agaricomycetes</taxon>
        <taxon>Agaricomycetidae</taxon>
        <taxon>Agaricales</taxon>
        <taxon>Marasmiineae</taxon>
        <taxon>Physalacriaceae</taxon>
        <taxon>Cylindrobasidium</taxon>
    </lineage>
</organism>
<accession>A0A0D7ATJ1</accession>
<dbReference type="OrthoDB" id="3268967at2759"/>